<dbReference type="GO" id="GO:0008360">
    <property type="term" value="P:regulation of cell shape"/>
    <property type="evidence" value="ECO:0007669"/>
    <property type="project" value="UniProtKB-KW"/>
</dbReference>
<name>A0A1F4XWF6_9BACT</name>
<feature type="binding site" evidence="10">
    <location>
        <position position="169"/>
    </location>
    <ligand>
        <name>UDP-N-acetyl-alpha-D-glucosamine</name>
        <dbReference type="ChEBI" id="CHEBI:57705"/>
    </ligand>
</feature>
<keyword evidence="9 10" id="KW-0961">Cell wall biogenesis/degradation</keyword>
<comment type="subcellular location">
    <subcellularLocation>
        <location evidence="10">Cell membrane</location>
        <topology evidence="10">Peripheral membrane protein</topology>
        <orientation evidence="10">Cytoplasmic side</orientation>
    </subcellularLocation>
</comment>
<comment type="function">
    <text evidence="10">Cell wall formation. Catalyzes the transfer of a GlcNAc subunit on undecaprenyl-pyrophosphoryl-MurNAc-pentapeptide (lipid intermediate I) to form undecaprenyl-pyrophosphoryl-MurNAc-(pentapeptide)GlcNAc (lipid intermediate II).</text>
</comment>
<keyword evidence="6 10" id="KW-0573">Peptidoglycan synthesis</keyword>
<evidence type="ECO:0000256" key="3">
    <source>
        <dbReference type="ARBA" id="ARBA00022676"/>
    </source>
</evidence>
<evidence type="ECO:0000256" key="2">
    <source>
        <dbReference type="ARBA" id="ARBA00022618"/>
    </source>
</evidence>
<dbReference type="PANTHER" id="PTHR21015">
    <property type="entry name" value="UDP-N-ACETYLGLUCOSAMINE--N-ACETYLMURAMYL-(PENTAPEPTIDE) PYROPHOSPHORYL-UNDECAPRENOL N-ACETYLGLUCOSAMINE TRANSFERASE 1"/>
    <property type="match status" value="1"/>
</dbReference>
<keyword evidence="2 10" id="KW-0132">Cell division</keyword>
<protein>
    <recommendedName>
        <fullName evidence="10">UDP-N-acetylglucosamine--N-acetylmuramyl-(pentapeptide) pyrophosphoryl-undecaprenol N-acetylglucosamine transferase</fullName>
        <ecNumber evidence="10">2.4.1.227</ecNumber>
    </recommendedName>
    <alternativeName>
        <fullName evidence="10">Undecaprenyl-PP-MurNAc-pentapeptide-UDPGlcNAc GlcNAc transferase</fullName>
    </alternativeName>
</protein>
<keyword evidence="3 10" id="KW-0328">Glycosyltransferase</keyword>
<keyword evidence="7 10" id="KW-0472">Membrane</keyword>
<evidence type="ECO:0000256" key="7">
    <source>
        <dbReference type="ARBA" id="ARBA00023136"/>
    </source>
</evidence>
<dbReference type="EC" id="2.4.1.227" evidence="10"/>
<dbReference type="SUPFAM" id="SSF53756">
    <property type="entry name" value="UDP-Glycosyltransferase/glycogen phosphorylase"/>
    <property type="match status" value="1"/>
</dbReference>
<dbReference type="PANTHER" id="PTHR21015:SF22">
    <property type="entry name" value="GLYCOSYLTRANSFERASE"/>
    <property type="match status" value="1"/>
</dbReference>
<dbReference type="InterPro" id="IPR007235">
    <property type="entry name" value="Glyco_trans_28_C"/>
</dbReference>
<evidence type="ECO:0000256" key="6">
    <source>
        <dbReference type="ARBA" id="ARBA00022984"/>
    </source>
</evidence>
<dbReference type="Pfam" id="PF03033">
    <property type="entry name" value="Glyco_transf_28"/>
    <property type="match status" value="1"/>
</dbReference>
<dbReference type="Pfam" id="PF04101">
    <property type="entry name" value="Glyco_tran_28_C"/>
    <property type="match status" value="1"/>
</dbReference>
<feature type="binding site" evidence="10">
    <location>
        <begin position="10"/>
        <end position="12"/>
    </location>
    <ligand>
        <name>UDP-N-acetyl-alpha-D-glucosamine</name>
        <dbReference type="ChEBI" id="CHEBI:57705"/>
    </ligand>
</feature>
<dbReference type="UniPathway" id="UPA00219"/>
<organism evidence="13 14">
    <name type="scientific">Candidatus Adlerbacteria bacterium RIFCSPLOWO2_01_FULL_54_21b</name>
    <dbReference type="NCBI Taxonomy" id="1797245"/>
    <lineage>
        <taxon>Bacteria</taxon>
        <taxon>Candidatus Adleribacteriota</taxon>
    </lineage>
</organism>
<keyword evidence="4 10" id="KW-0808">Transferase</keyword>
<sequence length="375" mass="40896">MKILFTGGGSGGHFYPIIAIAEAVNDIARERRLVDPELFYAAPDPYDRELLIANNITFVSTAAGKVRNYFSLLNFFDFFKTGWGVLRSVLRIFFLYPDVVFGKGGYASFPTLLAAKLFRIPVIIHESDAEPGRVNRWAGTFAVKVAVSFPEAAHYFKKEKCAYTGNPIRKAVLVPAREGAHEFLKLDKDLPIIYVTGGSQGAQALNEVVLSALPQLLEKYQVVHQTGTDNIDDVQNRIKVILGDSPLAKRYKAFGYLNDLATRMVAGAAAIIISRAGSTIFEIASWGLPSILIPLPTAAEDHQTKNAYAYARAGACTVIEQGNLTPGLLVSEVNRIMTHEPIKHAMGTAARAFARLDAASLISSALLDIALSHEQ</sequence>
<comment type="caution">
    <text evidence="10">Lacks conserved residue(s) required for the propagation of feature annotation.</text>
</comment>
<evidence type="ECO:0000256" key="5">
    <source>
        <dbReference type="ARBA" id="ARBA00022960"/>
    </source>
</evidence>
<feature type="binding site" evidence="10">
    <location>
        <position position="303"/>
    </location>
    <ligand>
        <name>UDP-N-acetyl-alpha-D-glucosamine</name>
        <dbReference type="ChEBI" id="CHEBI:57705"/>
    </ligand>
</feature>
<dbReference type="Proteomes" id="UP000178585">
    <property type="component" value="Unassembled WGS sequence"/>
</dbReference>
<dbReference type="GO" id="GO:0009252">
    <property type="term" value="P:peptidoglycan biosynthetic process"/>
    <property type="evidence" value="ECO:0007669"/>
    <property type="project" value="UniProtKB-UniRule"/>
</dbReference>
<accession>A0A1F4XWF6</accession>
<keyword evidence="5 10" id="KW-0133">Cell shape</keyword>
<evidence type="ECO:0000313" key="13">
    <source>
        <dbReference type="EMBL" id="OGC86011.1"/>
    </source>
</evidence>
<dbReference type="GO" id="GO:0071555">
    <property type="term" value="P:cell wall organization"/>
    <property type="evidence" value="ECO:0007669"/>
    <property type="project" value="UniProtKB-KW"/>
</dbReference>
<dbReference type="AlphaFoldDB" id="A0A1F4XWF6"/>
<comment type="pathway">
    <text evidence="10">Cell wall biogenesis; peptidoglycan biosynthesis.</text>
</comment>
<dbReference type="InterPro" id="IPR006009">
    <property type="entry name" value="GlcNAc_MurG"/>
</dbReference>
<dbReference type="CDD" id="cd03785">
    <property type="entry name" value="GT28_MurG"/>
    <property type="match status" value="1"/>
</dbReference>
<dbReference type="GO" id="GO:0051991">
    <property type="term" value="F:UDP-N-acetyl-D-glucosamine:N-acetylmuramoyl-L-alanyl-D-glutamyl-meso-2,6-diaminopimelyl-D-alanyl-D-alanine-diphosphoundecaprenol 4-beta-N-acetylglucosaminlytransferase activity"/>
    <property type="evidence" value="ECO:0007669"/>
    <property type="project" value="RHEA"/>
</dbReference>
<evidence type="ECO:0000313" key="14">
    <source>
        <dbReference type="Proteomes" id="UP000178585"/>
    </source>
</evidence>
<dbReference type="GO" id="GO:0005886">
    <property type="term" value="C:plasma membrane"/>
    <property type="evidence" value="ECO:0007669"/>
    <property type="project" value="UniProtKB-SubCell"/>
</dbReference>
<feature type="domain" description="Glycosyltransferase family 28 N-terminal" evidence="11">
    <location>
        <begin position="3"/>
        <end position="146"/>
    </location>
</feature>
<dbReference type="Gene3D" id="3.40.50.2000">
    <property type="entry name" value="Glycogen Phosphorylase B"/>
    <property type="match status" value="2"/>
</dbReference>
<evidence type="ECO:0000259" key="11">
    <source>
        <dbReference type="Pfam" id="PF03033"/>
    </source>
</evidence>
<dbReference type="HAMAP" id="MF_00033">
    <property type="entry name" value="MurG"/>
    <property type="match status" value="1"/>
</dbReference>
<evidence type="ECO:0000256" key="1">
    <source>
        <dbReference type="ARBA" id="ARBA00022475"/>
    </source>
</evidence>
<feature type="domain" description="Glycosyl transferase family 28 C-terminal" evidence="12">
    <location>
        <begin position="192"/>
        <end position="358"/>
    </location>
</feature>
<evidence type="ECO:0000256" key="4">
    <source>
        <dbReference type="ARBA" id="ARBA00022679"/>
    </source>
</evidence>
<proteinExistence type="inferred from homology"/>
<reference evidence="13 14" key="1">
    <citation type="journal article" date="2016" name="Nat. Commun.">
        <title>Thousands of microbial genomes shed light on interconnected biogeochemical processes in an aquifer system.</title>
        <authorList>
            <person name="Anantharaman K."/>
            <person name="Brown C.T."/>
            <person name="Hug L.A."/>
            <person name="Sharon I."/>
            <person name="Castelle C.J."/>
            <person name="Probst A.J."/>
            <person name="Thomas B.C."/>
            <person name="Singh A."/>
            <person name="Wilkins M.J."/>
            <person name="Karaoz U."/>
            <person name="Brodie E.L."/>
            <person name="Williams K.H."/>
            <person name="Hubbard S.S."/>
            <person name="Banfield J.F."/>
        </authorList>
    </citation>
    <scope>NUCLEOTIDE SEQUENCE [LARGE SCALE GENOMIC DNA]</scope>
</reference>
<keyword evidence="8 10" id="KW-0131">Cell cycle</keyword>
<evidence type="ECO:0000259" key="12">
    <source>
        <dbReference type="Pfam" id="PF04101"/>
    </source>
</evidence>
<evidence type="ECO:0000256" key="9">
    <source>
        <dbReference type="ARBA" id="ARBA00023316"/>
    </source>
</evidence>
<comment type="caution">
    <text evidence="13">The sequence shown here is derived from an EMBL/GenBank/DDBJ whole genome shotgun (WGS) entry which is preliminary data.</text>
</comment>
<evidence type="ECO:0000256" key="10">
    <source>
        <dbReference type="HAMAP-Rule" id="MF_00033"/>
    </source>
</evidence>
<dbReference type="InterPro" id="IPR004276">
    <property type="entry name" value="GlycoTrans_28_N"/>
</dbReference>
<evidence type="ECO:0000256" key="8">
    <source>
        <dbReference type="ARBA" id="ARBA00023306"/>
    </source>
</evidence>
<comment type="similarity">
    <text evidence="10">Belongs to the glycosyltransferase 28 family. MurG subfamily.</text>
</comment>
<keyword evidence="1 10" id="KW-1003">Cell membrane</keyword>
<dbReference type="EMBL" id="MEWZ01000033">
    <property type="protein sequence ID" value="OGC86011.1"/>
    <property type="molecule type" value="Genomic_DNA"/>
</dbReference>
<feature type="binding site" evidence="10">
    <location>
        <position position="199"/>
    </location>
    <ligand>
        <name>UDP-N-acetyl-alpha-D-glucosamine</name>
        <dbReference type="ChEBI" id="CHEBI:57705"/>
    </ligand>
</feature>
<dbReference type="GO" id="GO:0051301">
    <property type="term" value="P:cell division"/>
    <property type="evidence" value="ECO:0007669"/>
    <property type="project" value="UniProtKB-KW"/>
</dbReference>
<comment type="catalytic activity">
    <reaction evidence="10">
        <text>di-trans,octa-cis-undecaprenyl diphospho-N-acetyl-alpha-D-muramoyl-L-alanyl-D-glutamyl-meso-2,6-diaminopimeloyl-D-alanyl-D-alanine + UDP-N-acetyl-alpha-D-glucosamine = di-trans,octa-cis-undecaprenyl diphospho-[N-acetyl-alpha-D-glucosaminyl-(1-&gt;4)]-N-acetyl-alpha-D-muramoyl-L-alanyl-D-glutamyl-meso-2,6-diaminopimeloyl-D-alanyl-D-alanine + UDP + H(+)</text>
        <dbReference type="Rhea" id="RHEA:31227"/>
        <dbReference type="ChEBI" id="CHEBI:15378"/>
        <dbReference type="ChEBI" id="CHEBI:57705"/>
        <dbReference type="ChEBI" id="CHEBI:58223"/>
        <dbReference type="ChEBI" id="CHEBI:61387"/>
        <dbReference type="ChEBI" id="CHEBI:61388"/>
        <dbReference type="EC" id="2.4.1.227"/>
    </reaction>
</comment>
<gene>
    <name evidence="10" type="primary">murG</name>
    <name evidence="13" type="ORF">A2949_01725</name>
</gene>
<dbReference type="STRING" id="1797245.A2949_01725"/>
<dbReference type="GO" id="GO:0050511">
    <property type="term" value="F:undecaprenyldiphospho-muramoylpentapeptide beta-N-acetylglucosaminyltransferase activity"/>
    <property type="evidence" value="ECO:0007669"/>
    <property type="project" value="UniProtKB-UniRule"/>
</dbReference>
<dbReference type="GO" id="GO:0005975">
    <property type="term" value="P:carbohydrate metabolic process"/>
    <property type="evidence" value="ECO:0007669"/>
    <property type="project" value="InterPro"/>
</dbReference>